<evidence type="ECO:0000313" key="1">
    <source>
        <dbReference type="Proteomes" id="UP001732720"/>
    </source>
</evidence>
<dbReference type="Proteomes" id="UP001732720">
    <property type="component" value="Chromosome 7"/>
</dbReference>
<protein>
    <submittedName>
        <fullName evidence="2">Mannosyl-oligosaccharide 1,2-alpha-mannosidase IC isoform X1</fullName>
    </submittedName>
</protein>
<evidence type="ECO:0000313" key="2">
    <source>
        <dbReference type="RefSeq" id="XP_073937055.1"/>
    </source>
</evidence>
<reference evidence="2" key="1">
    <citation type="submission" date="2025-08" db="UniProtKB">
        <authorList>
            <consortium name="RefSeq"/>
        </authorList>
    </citation>
    <scope>IDENTIFICATION</scope>
</reference>
<name>A0AC58N5W7_CASCN</name>
<keyword evidence="1" id="KW-1185">Reference proteome</keyword>
<gene>
    <name evidence="2" type="primary">Man1c1</name>
</gene>
<dbReference type="RefSeq" id="XP_073937055.1">
    <property type="nucleotide sequence ID" value="XM_074080954.1"/>
</dbReference>
<proteinExistence type="predicted"/>
<sequence>MLLRKAPGFVPASPWGLRLPQKFLFLLFLSGLITLCFGALFLLPHSFRLKRLFRTQQPGLEVVAEVPGHHPAREQEPPPNPAPAAPAPGEDDPGSLAGARRRKEWLRRTRPTGPREEATAARGNSIAVPRPREESVPFSFDFNAFRSRLRHPVLGMRVNESKQPQSRVRAQREKIKEMMRFSWQNYKLYAMGENELRPLTKDGYEGNMFGWFPAGWSNGGWLETLSFLSYSPEHKTFKGGLSGATIIDSLDTLYLMELKEEFQEAKAWVKESFHLNVSGEASLFEVNIRYIGGLLSAFYLTGEEVFRLKAIKLGEKLLPAFNTPTGIPKGVVNFKSGSWGWTTAGSSSILAEFGSLHLEFLHLTELSGNQVFAEKVRNIRRVLRKIDKPFGLYPNFLSPVSGNWVQHHVSVGGLGDSFYEYLIKSWLMSAKTDTEAKNMYYEALEAIETYLLNVSPGGLTYIAEWRGGILDHKMGHLACFSGGMIALGAEDAKEEKRAHYRELAAQITRTCHESYVRSDTKLGPEAFWFNSGREAVATQLGESYYILRPEVVESYMYLWRQTHNPIYREWGWDVVMALEKYCRTEAGFSGIQDVYSSIPNHDNKQQSFFLAETLKYLYLLFSEDDVLSLEDWVFNTEAHPLPVNHSDSLGRATRRQ</sequence>
<organism evidence="1 2">
    <name type="scientific">Castor canadensis</name>
    <name type="common">American beaver</name>
    <dbReference type="NCBI Taxonomy" id="51338"/>
    <lineage>
        <taxon>Eukaryota</taxon>
        <taxon>Metazoa</taxon>
        <taxon>Chordata</taxon>
        <taxon>Craniata</taxon>
        <taxon>Vertebrata</taxon>
        <taxon>Euteleostomi</taxon>
        <taxon>Mammalia</taxon>
        <taxon>Eutheria</taxon>
        <taxon>Euarchontoglires</taxon>
        <taxon>Glires</taxon>
        <taxon>Rodentia</taxon>
        <taxon>Castorimorpha</taxon>
        <taxon>Castoridae</taxon>
        <taxon>Castor</taxon>
    </lineage>
</organism>
<accession>A0AC58N5W7</accession>